<dbReference type="PRINTS" id="PR00032">
    <property type="entry name" value="HTHARAC"/>
</dbReference>
<dbReference type="PANTHER" id="PTHR42713">
    <property type="entry name" value="HISTIDINE KINASE-RELATED"/>
    <property type="match status" value="1"/>
</dbReference>
<keyword evidence="12" id="KW-1185">Reference proteome</keyword>
<name>A0A917CXA2_9BACL</name>
<reference evidence="11" key="1">
    <citation type="journal article" date="2014" name="Int. J. Syst. Evol. Microbiol.">
        <title>Complete genome sequence of Corynebacterium casei LMG S-19264T (=DSM 44701T), isolated from a smear-ripened cheese.</title>
        <authorList>
            <consortium name="US DOE Joint Genome Institute (JGI-PGF)"/>
            <person name="Walter F."/>
            <person name="Albersmeier A."/>
            <person name="Kalinowski J."/>
            <person name="Ruckert C."/>
        </authorList>
    </citation>
    <scope>NUCLEOTIDE SEQUENCE</scope>
    <source>
        <strain evidence="11">CGMCC 1.12987</strain>
    </source>
</reference>
<dbReference type="InterPro" id="IPR018060">
    <property type="entry name" value="HTH_AraC"/>
</dbReference>
<evidence type="ECO:0000313" key="12">
    <source>
        <dbReference type="Proteomes" id="UP000644756"/>
    </source>
</evidence>
<keyword evidence="7" id="KW-0804">Transcription</keyword>
<keyword evidence="3 8" id="KW-0597">Phosphoprotein</keyword>
<dbReference type="InterPro" id="IPR020449">
    <property type="entry name" value="Tscrpt_reg_AraC-type_HTH"/>
</dbReference>
<evidence type="ECO:0000256" key="4">
    <source>
        <dbReference type="ARBA" id="ARBA00023012"/>
    </source>
</evidence>
<reference evidence="11" key="2">
    <citation type="submission" date="2020-09" db="EMBL/GenBank/DDBJ databases">
        <authorList>
            <person name="Sun Q."/>
            <person name="Zhou Y."/>
        </authorList>
    </citation>
    <scope>NUCLEOTIDE SEQUENCE</scope>
    <source>
        <strain evidence="11">CGMCC 1.12987</strain>
    </source>
</reference>
<dbReference type="Gene3D" id="3.40.50.2300">
    <property type="match status" value="1"/>
</dbReference>
<dbReference type="GO" id="GO:0005737">
    <property type="term" value="C:cytoplasm"/>
    <property type="evidence" value="ECO:0007669"/>
    <property type="project" value="UniProtKB-SubCell"/>
</dbReference>
<evidence type="ECO:0000256" key="7">
    <source>
        <dbReference type="ARBA" id="ARBA00023163"/>
    </source>
</evidence>
<evidence type="ECO:0000256" key="1">
    <source>
        <dbReference type="ARBA" id="ARBA00004496"/>
    </source>
</evidence>
<protein>
    <submittedName>
        <fullName evidence="11">DNA-binding response regulator</fullName>
    </submittedName>
</protein>
<evidence type="ECO:0000256" key="6">
    <source>
        <dbReference type="ARBA" id="ARBA00023125"/>
    </source>
</evidence>
<dbReference type="PROSITE" id="PS01124">
    <property type="entry name" value="HTH_ARAC_FAMILY_2"/>
    <property type="match status" value="1"/>
</dbReference>
<evidence type="ECO:0000256" key="5">
    <source>
        <dbReference type="ARBA" id="ARBA00023015"/>
    </source>
</evidence>
<organism evidence="11 12">
    <name type="scientific">Paenibacillus abyssi</name>
    <dbReference type="NCBI Taxonomy" id="1340531"/>
    <lineage>
        <taxon>Bacteria</taxon>
        <taxon>Bacillati</taxon>
        <taxon>Bacillota</taxon>
        <taxon>Bacilli</taxon>
        <taxon>Bacillales</taxon>
        <taxon>Paenibacillaceae</taxon>
        <taxon>Paenibacillus</taxon>
    </lineage>
</organism>
<evidence type="ECO:0000259" key="9">
    <source>
        <dbReference type="PROSITE" id="PS01124"/>
    </source>
</evidence>
<proteinExistence type="predicted"/>
<dbReference type="InterPro" id="IPR011006">
    <property type="entry name" value="CheY-like_superfamily"/>
</dbReference>
<dbReference type="Gene3D" id="1.10.10.60">
    <property type="entry name" value="Homeodomain-like"/>
    <property type="match status" value="2"/>
</dbReference>
<dbReference type="CDD" id="cd17536">
    <property type="entry name" value="REC_YesN-like"/>
    <property type="match status" value="1"/>
</dbReference>
<dbReference type="InterPro" id="IPR001789">
    <property type="entry name" value="Sig_transdc_resp-reg_receiver"/>
</dbReference>
<keyword evidence="5" id="KW-0805">Transcription regulation</keyword>
<dbReference type="AlphaFoldDB" id="A0A917CXA2"/>
<dbReference type="SUPFAM" id="SSF52172">
    <property type="entry name" value="CheY-like"/>
    <property type="match status" value="1"/>
</dbReference>
<feature type="domain" description="Response regulatory" evidence="10">
    <location>
        <begin position="1"/>
        <end position="117"/>
    </location>
</feature>
<dbReference type="Pfam" id="PF12833">
    <property type="entry name" value="HTH_18"/>
    <property type="match status" value="1"/>
</dbReference>
<keyword evidence="6 11" id="KW-0238">DNA-binding</keyword>
<evidence type="ECO:0000256" key="2">
    <source>
        <dbReference type="ARBA" id="ARBA00022490"/>
    </source>
</evidence>
<dbReference type="SUPFAM" id="SSF46689">
    <property type="entry name" value="Homeodomain-like"/>
    <property type="match status" value="2"/>
</dbReference>
<dbReference type="EMBL" id="BMGR01000005">
    <property type="protein sequence ID" value="GGG00909.1"/>
    <property type="molecule type" value="Genomic_DNA"/>
</dbReference>
<dbReference type="InterPro" id="IPR009057">
    <property type="entry name" value="Homeodomain-like_sf"/>
</dbReference>
<dbReference type="GO" id="GO:0043565">
    <property type="term" value="F:sequence-specific DNA binding"/>
    <property type="evidence" value="ECO:0007669"/>
    <property type="project" value="InterPro"/>
</dbReference>
<sequence length="508" mass="58305">MLLVDDEQAILAGLRTIVDWSKYGFEVTAEAANGREGVKKAKECQPDLIMADVRMPGLNGLDMISEVRSFLPHASYVLLTGYSDFTYAKQAIELGVSNYLLKPIDTQELEEALAGIHQKRKQQQARQLLQEANDAPEEQLLARLLAPSTDSELAELLLDKLEMPWDSYQIVLANRQEEQGDSRDEKERARDELALYVKANRLGIGFEREGFIGIALNNVQMNNDGHSQWLLDLFRRHRMLVSAGPAVSDYRELRHSYEEARRLLKNPFYYSDDESPIMGVPQQFCSPLPKGAESDETDRDELDQIRQKILSYIEAGNMKPAIEWLDRSAWRMYRERMEEARIKSWYAELVKEAKQLDANASNDQPSKLGVDPADIYKHPSFRGIHRRVKSGLSALCQSRLSNQEQALPRLLDYIHRHYNEPLRLETLAELFHYNSSYLGKMFKKQTGESFNCYLDKVRIGYAKQLLKQGQKVHQVAKDVGYPNPDYFHAKFKRYVGQSPSTYRSSGSK</sequence>
<dbReference type="Pfam" id="PF00072">
    <property type="entry name" value="Response_reg"/>
    <property type="match status" value="1"/>
</dbReference>
<dbReference type="GO" id="GO:0000160">
    <property type="term" value="P:phosphorelay signal transduction system"/>
    <property type="evidence" value="ECO:0007669"/>
    <property type="project" value="UniProtKB-KW"/>
</dbReference>
<dbReference type="PANTHER" id="PTHR42713:SF3">
    <property type="entry name" value="TRANSCRIPTIONAL REGULATORY PROTEIN HPTR"/>
    <property type="match status" value="1"/>
</dbReference>
<comment type="caution">
    <text evidence="11">The sequence shown here is derived from an EMBL/GenBank/DDBJ whole genome shotgun (WGS) entry which is preliminary data.</text>
</comment>
<gene>
    <name evidence="11" type="ORF">GCM10010916_17570</name>
</gene>
<feature type="domain" description="HTH araC/xylS-type" evidence="9">
    <location>
        <begin position="408"/>
        <end position="505"/>
    </location>
</feature>
<dbReference type="PROSITE" id="PS50110">
    <property type="entry name" value="RESPONSE_REGULATORY"/>
    <property type="match status" value="1"/>
</dbReference>
<evidence type="ECO:0000256" key="8">
    <source>
        <dbReference type="PROSITE-ProRule" id="PRU00169"/>
    </source>
</evidence>
<evidence type="ECO:0000256" key="3">
    <source>
        <dbReference type="ARBA" id="ARBA00022553"/>
    </source>
</evidence>
<accession>A0A917CXA2</accession>
<dbReference type="InterPro" id="IPR051552">
    <property type="entry name" value="HptR"/>
</dbReference>
<evidence type="ECO:0000313" key="11">
    <source>
        <dbReference type="EMBL" id="GGG00909.1"/>
    </source>
</evidence>
<dbReference type="Proteomes" id="UP000644756">
    <property type="component" value="Unassembled WGS sequence"/>
</dbReference>
<feature type="modified residue" description="4-aspartylphosphate" evidence="8">
    <location>
        <position position="52"/>
    </location>
</feature>
<keyword evidence="4" id="KW-0902">Two-component regulatory system</keyword>
<dbReference type="RefSeq" id="WP_229725109.1">
    <property type="nucleotide sequence ID" value="NZ_BMGR01000005.1"/>
</dbReference>
<comment type="subcellular location">
    <subcellularLocation>
        <location evidence="1">Cytoplasm</location>
    </subcellularLocation>
</comment>
<dbReference type="SMART" id="SM00448">
    <property type="entry name" value="REC"/>
    <property type="match status" value="1"/>
</dbReference>
<dbReference type="SMART" id="SM00342">
    <property type="entry name" value="HTH_ARAC"/>
    <property type="match status" value="1"/>
</dbReference>
<keyword evidence="2" id="KW-0963">Cytoplasm</keyword>
<dbReference type="GO" id="GO:0003700">
    <property type="term" value="F:DNA-binding transcription factor activity"/>
    <property type="evidence" value="ECO:0007669"/>
    <property type="project" value="InterPro"/>
</dbReference>
<evidence type="ECO:0000259" key="10">
    <source>
        <dbReference type="PROSITE" id="PS50110"/>
    </source>
</evidence>